<feature type="compositionally biased region" description="Polar residues" evidence="1">
    <location>
        <begin position="397"/>
        <end position="417"/>
    </location>
</feature>
<accession>A0A9W7ST74</accession>
<keyword evidence="3" id="KW-0808">Transferase</keyword>
<feature type="compositionally biased region" description="Low complexity" evidence="1">
    <location>
        <begin position="379"/>
        <end position="396"/>
    </location>
</feature>
<dbReference type="GO" id="GO:0005524">
    <property type="term" value="F:ATP binding"/>
    <property type="evidence" value="ECO:0007669"/>
    <property type="project" value="InterPro"/>
</dbReference>
<feature type="region of interest" description="Disordered" evidence="1">
    <location>
        <begin position="371"/>
        <end position="417"/>
    </location>
</feature>
<evidence type="ECO:0000313" key="3">
    <source>
        <dbReference type="EMBL" id="KAH9828090.1"/>
    </source>
</evidence>
<keyword evidence="4" id="KW-1185">Reference proteome</keyword>
<dbReference type="SUPFAM" id="SSF56112">
    <property type="entry name" value="Protein kinase-like (PK-like)"/>
    <property type="match status" value="2"/>
</dbReference>
<name>A0A9W7ST74_9PEZI</name>
<dbReference type="InterPro" id="IPR000719">
    <property type="entry name" value="Prot_kinase_dom"/>
</dbReference>
<comment type="caution">
    <text evidence="3">The sequence shown here is derived from an EMBL/GenBank/DDBJ whole genome shotgun (WGS) entry which is preliminary data.</text>
</comment>
<reference evidence="3 4" key="1">
    <citation type="journal article" date="2018" name="IMA Fungus">
        <title>IMA Genome-F 10: Nine draft genome sequences of Claviceps purpurea s.lat., including C. arundinis, C. humidiphila, and C. cf. spartinae, pseudomolecules for the pitch canker pathogen Fusarium circinatum, draft genome of Davidsoniella eucalypti, Grosmannia galeiformis, Quambalaria eucalypti, and Teratosphaeria destructans.</title>
        <authorList>
            <person name="Wingfield B.D."/>
            <person name="Liu M."/>
            <person name="Nguyen H.D."/>
            <person name="Lane F.A."/>
            <person name="Morgan S.W."/>
            <person name="De Vos L."/>
            <person name="Wilken P.M."/>
            <person name="Duong T.A."/>
            <person name="Aylward J."/>
            <person name="Coetzee M.P."/>
            <person name="Dadej K."/>
            <person name="De Beer Z.W."/>
            <person name="Findlay W."/>
            <person name="Havenga M."/>
            <person name="Kolarik M."/>
            <person name="Menzies J.G."/>
            <person name="Naidoo K."/>
            <person name="Pochopski O."/>
            <person name="Shoukouhi P."/>
            <person name="Santana Q.C."/>
            <person name="Seifert K.A."/>
            <person name="Soal N."/>
            <person name="Steenkamp E.T."/>
            <person name="Tatham C.T."/>
            <person name="van der Nest M.A."/>
            <person name="Wingfield M.J."/>
        </authorList>
    </citation>
    <scope>NUCLEOTIDE SEQUENCE [LARGE SCALE GENOMIC DNA]</scope>
    <source>
        <strain evidence="3">CMW44962</strain>
    </source>
</reference>
<evidence type="ECO:0000259" key="2">
    <source>
        <dbReference type="PROSITE" id="PS50011"/>
    </source>
</evidence>
<dbReference type="InterPro" id="IPR011009">
    <property type="entry name" value="Kinase-like_dom_sf"/>
</dbReference>
<evidence type="ECO:0000256" key="1">
    <source>
        <dbReference type="SAM" id="MobiDB-lite"/>
    </source>
</evidence>
<dbReference type="SMART" id="SM00220">
    <property type="entry name" value="S_TKc"/>
    <property type="match status" value="1"/>
</dbReference>
<dbReference type="OrthoDB" id="4062651at2759"/>
<dbReference type="PROSITE" id="PS50011">
    <property type="entry name" value="PROTEIN_KINASE_DOM"/>
    <property type="match status" value="1"/>
</dbReference>
<dbReference type="Gene3D" id="1.10.510.10">
    <property type="entry name" value="Transferase(Phosphotransferase) domain 1"/>
    <property type="match status" value="2"/>
</dbReference>
<dbReference type="PANTHER" id="PTHR44305">
    <property type="entry name" value="SI:DKEY-192D15.2-RELATED"/>
    <property type="match status" value="1"/>
</dbReference>
<dbReference type="Proteomes" id="UP001138500">
    <property type="component" value="Unassembled WGS sequence"/>
</dbReference>
<organism evidence="3 4">
    <name type="scientific">Teratosphaeria destructans</name>
    <dbReference type="NCBI Taxonomy" id="418781"/>
    <lineage>
        <taxon>Eukaryota</taxon>
        <taxon>Fungi</taxon>
        <taxon>Dikarya</taxon>
        <taxon>Ascomycota</taxon>
        <taxon>Pezizomycotina</taxon>
        <taxon>Dothideomycetes</taxon>
        <taxon>Dothideomycetidae</taxon>
        <taxon>Mycosphaerellales</taxon>
        <taxon>Teratosphaeriaceae</taxon>
        <taxon>Teratosphaeria</taxon>
    </lineage>
</organism>
<dbReference type="GO" id="GO:0004672">
    <property type="term" value="F:protein kinase activity"/>
    <property type="evidence" value="ECO:0007669"/>
    <property type="project" value="InterPro"/>
</dbReference>
<dbReference type="InterPro" id="IPR053083">
    <property type="entry name" value="TF_kinase-domain_protein"/>
</dbReference>
<dbReference type="Pfam" id="PF00069">
    <property type="entry name" value="Pkinase"/>
    <property type="match status" value="1"/>
</dbReference>
<evidence type="ECO:0000313" key="4">
    <source>
        <dbReference type="Proteomes" id="UP001138500"/>
    </source>
</evidence>
<dbReference type="PANTHER" id="PTHR44305:SF24">
    <property type="entry name" value="TYROSINE-PROTEIN KINASE C03B1.5-RELATED"/>
    <property type="match status" value="1"/>
</dbReference>
<gene>
    <name evidence="3" type="ORF">Tdes44962_MAKER02640</name>
</gene>
<dbReference type="AlphaFoldDB" id="A0A9W7ST74"/>
<proteinExistence type="predicted"/>
<keyword evidence="3" id="KW-0418">Kinase</keyword>
<protein>
    <submittedName>
        <fullName evidence="3">Protein tyrosine kinase</fullName>
    </submittedName>
</protein>
<reference evidence="3 4" key="2">
    <citation type="journal article" date="2021" name="Curr. Genet.">
        <title>Genetic response to nitrogen starvation in the aggressive Eucalyptus foliar pathogen Teratosphaeria destructans.</title>
        <authorList>
            <person name="Havenga M."/>
            <person name="Wingfield B.D."/>
            <person name="Wingfield M.J."/>
            <person name="Dreyer L.L."/>
            <person name="Roets F."/>
            <person name="Aylward J."/>
        </authorList>
    </citation>
    <scope>NUCLEOTIDE SEQUENCE [LARGE SCALE GENOMIC DNA]</scope>
    <source>
        <strain evidence="3">CMW44962</strain>
    </source>
</reference>
<sequence length="703" mass="78670">MATRSYADVPPTAATIALNAYIFGYGGHSLVTPHAALKQLWWTDKRIEVKITRSFVISKLRGEEREFLDKPLAFGEGLTDDTYMEWILERAKRLFLILAEIGVPDQIFGCIDDSWDDDDLPISLENVKNLELAYENDESLNRKFYDTQFVYLLRELKQGAHIDYGPNEHIPMEYVNTLPPAVSLQSWDRVHFPGRPDEIFQRRRYFLTDKDTGQSHKEQFMKDVRKARSLGHEHVANVWASYTSDGSGYVLSDFVAEHTLGTFIDHRTPTQFIRVPVSQRPVLLCEWMHCLATAVASLHHRGAAHTAIRPSNIWIDRDNRIAFADIGTHRTFQRGKKPHKTEAYDYSAPELQICQSPSFLASSPPPSSVSAFGKLRKLSSSGSSSSGSSTGRSTRSNSLCTASSPITPASSGRSDSMTTITTAFLPKPHLPRNSSSSSFRNFSRLLYGQTSPPPSMPTSPRSVMSGMTLPLPRPSYIDPDTLQDLPQPAPEMSDIYSLACVFLDIITFMIKGKLNDFVRFRGTRISAPASKNKVRLDHSFHCNVDKIDAWIEILKQDSERQHEQIFQGVPELLRLVRLMMAQNALLRPSAQEVRDRLQEVLVSQCGVDSLCCAGREWETYTAPDLTIDHVLNDSFSIATGAFTPPKIECGHQRSRNGSIGGDSVIGNSVQSSALDIKSKRRSSTSSTGATKMSAWRRVFTRST</sequence>
<feature type="domain" description="Protein kinase" evidence="2">
    <location>
        <begin position="134"/>
        <end position="601"/>
    </location>
</feature>
<dbReference type="EMBL" id="RIBY02001834">
    <property type="protein sequence ID" value="KAH9828090.1"/>
    <property type="molecule type" value="Genomic_DNA"/>
</dbReference>